<evidence type="ECO:0000256" key="2">
    <source>
        <dbReference type="ARBA" id="ARBA00022825"/>
    </source>
</evidence>
<comment type="function">
    <text evidence="6">This enzyme catalyzes the hydrolysis of the N-terminal peptide bond of an N-acetylated peptide to generate an N-acetylated amino acid and a peptide with a free N-terminus. It preferentially cleaves off Ac-Ala, Ac-Met and Ac-Ser. Also, involved in the degradation of oxidized and glycated proteins.</text>
</comment>
<evidence type="ECO:0000256" key="7">
    <source>
        <dbReference type="SAM" id="SignalP"/>
    </source>
</evidence>
<dbReference type="PROSITE" id="PS00708">
    <property type="entry name" value="PRO_ENDOPEP_SER"/>
    <property type="match status" value="1"/>
</dbReference>
<name>A0A411HNE1_9GAMM</name>
<dbReference type="AlphaFoldDB" id="A0A411HNE1"/>
<dbReference type="Gene3D" id="2.130.10.10">
    <property type="entry name" value="YVTN repeat-like/Quinoprotein amine dehydrogenase"/>
    <property type="match status" value="1"/>
</dbReference>
<keyword evidence="2" id="KW-0720">Serine protease</keyword>
<dbReference type="Proteomes" id="UP000291562">
    <property type="component" value="Chromosome"/>
</dbReference>
<dbReference type="InterPro" id="IPR011042">
    <property type="entry name" value="6-blade_b-propeller_TolB-like"/>
</dbReference>
<dbReference type="InterPro" id="IPR011659">
    <property type="entry name" value="WD40"/>
</dbReference>
<evidence type="ECO:0000256" key="6">
    <source>
        <dbReference type="ARBA" id="ARBA00045885"/>
    </source>
</evidence>
<dbReference type="EMBL" id="CP035704">
    <property type="protein sequence ID" value="QBB72003.1"/>
    <property type="molecule type" value="Genomic_DNA"/>
</dbReference>
<proteinExistence type="predicted"/>
<accession>A0A411HNE1</accession>
<dbReference type="RefSeq" id="WP_129835559.1">
    <property type="nucleotide sequence ID" value="NZ_CP035704.1"/>
</dbReference>
<evidence type="ECO:0000256" key="4">
    <source>
        <dbReference type="ARBA" id="ARBA00032284"/>
    </source>
</evidence>
<reference evidence="9 10" key="1">
    <citation type="submission" date="2019-01" db="EMBL/GenBank/DDBJ databases">
        <title>Pseudolysobacter antarctica gen. nov., sp. nov., isolated from Fildes Peninsula, Antarctica.</title>
        <authorList>
            <person name="Wei Z."/>
            <person name="Peng F."/>
        </authorList>
    </citation>
    <scope>NUCLEOTIDE SEQUENCE [LARGE SCALE GENOMIC DNA]</scope>
    <source>
        <strain evidence="9 10">AQ6-296</strain>
    </source>
</reference>
<sequence>MRYFSLLLLVPPLCALAAVPAPERAFTDPHSLTSLANPQAGPVPIADLFFARGNAGAAWSPDGKQVVVSTNLTGRYNLWRVSAAGSWPIQLAQSDDSQTGAVWSPDGKWIAFQSDHGGGEIFDLYAVPANGGAVVDLTNSDDISEASARWSADGKSLAFERKPKTATATDIAVFDWATRKVRELTHEATADHLWQLVEWSNDGHFIYANRINADFTDASAWRIDFATAKAEELTPHKGHALIGVSAVSPDGKWLALTSNARSGRNEAALFDIAKRNYRWLEPSPWETESGEFSPDGKQLSWKLNADGRTDIFLYNIANGKSEKVDLPSGLNTADGRSFASDGRLLLKHQASNTPSAYWIVGHDGKATQLTYSALASLDSAALPTAQLVHYKSFDGTLISAFVWLPFNLARDAHAPGVVLPHGGPPDQTVDSFNRTATALASRGYVCIAPNVRGSTGYGMAFQQANLKDLGGGDLQDEVYAAKFLIASGYVDAQKIGMTGGSYGGYMTLMALAKTPDVWAAGVEQYGIISWFTMSEHSDPALSQVLKLLLGDPVKDKKIYDATSPITFIKQIRSPMLVLQGENDIRVPKEEAEQVVARIKAQGGTVDVHYYADEGHGFDKRENLIDALQRTVAWFDRYLKGNTIAK</sequence>
<dbReference type="SUPFAM" id="SSF69304">
    <property type="entry name" value="Tricorn protease N-terminal domain"/>
    <property type="match status" value="1"/>
</dbReference>
<feature type="signal peptide" evidence="7">
    <location>
        <begin position="1"/>
        <end position="17"/>
    </location>
</feature>
<dbReference type="SUPFAM" id="SSF53474">
    <property type="entry name" value="alpha/beta-Hydrolases"/>
    <property type="match status" value="1"/>
</dbReference>
<dbReference type="InterPro" id="IPR001375">
    <property type="entry name" value="Peptidase_S9_cat"/>
</dbReference>
<dbReference type="InterPro" id="IPR029058">
    <property type="entry name" value="AB_hydrolase_fold"/>
</dbReference>
<evidence type="ECO:0000256" key="3">
    <source>
        <dbReference type="ARBA" id="ARBA00022990"/>
    </source>
</evidence>
<dbReference type="KEGG" id="xbc:ELE36_17435"/>
<dbReference type="Pfam" id="PF07676">
    <property type="entry name" value="PD40"/>
    <property type="match status" value="3"/>
</dbReference>
<keyword evidence="3" id="KW-0007">Acetylation</keyword>
<dbReference type="Gene3D" id="3.40.50.1820">
    <property type="entry name" value="alpha/beta hydrolase"/>
    <property type="match status" value="1"/>
</dbReference>
<keyword evidence="7" id="KW-0732">Signal</keyword>
<keyword evidence="10" id="KW-1185">Reference proteome</keyword>
<dbReference type="GO" id="GO:0004252">
    <property type="term" value="F:serine-type endopeptidase activity"/>
    <property type="evidence" value="ECO:0007669"/>
    <property type="project" value="InterPro"/>
</dbReference>
<evidence type="ECO:0000259" key="8">
    <source>
        <dbReference type="Pfam" id="PF00326"/>
    </source>
</evidence>
<dbReference type="InterPro" id="IPR015943">
    <property type="entry name" value="WD40/YVTN_repeat-like_dom_sf"/>
</dbReference>
<evidence type="ECO:0000256" key="1">
    <source>
        <dbReference type="ARBA" id="ARBA00022801"/>
    </source>
</evidence>
<feature type="domain" description="Peptidase S9 prolyl oligopeptidase catalytic" evidence="8">
    <location>
        <begin position="431"/>
        <end position="640"/>
    </location>
</feature>
<dbReference type="OrthoDB" id="4269629at2"/>
<dbReference type="GO" id="GO:0006508">
    <property type="term" value="P:proteolysis"/>
    <property type="evidence" value="ECO:0007669"/>
    <property type="project" value="InterPro"/>
</dbReference>
<dbReference type="InterPro" id="IPR002471">
    <property type="entry name" value="Pept_S9_AS"/>
</dbReference>
<evidence type="ECO:0000313" key="9">
    <source>
        <dbReference type="EMBL" id="QBB72003.1"/>
    </source>
</evidence>
<dbReference type="PANTHER" id="PTHR42776:SF27">
    <property type="entry name" value="DIPEPTIDYL PEPTIDASE FAMILY MEMBER 6"/>
    <property type="match status" value="1"/>
</dbReference>
<dbReference type="Pfam" id="PF00326">
    <property type="entry name" value="Peptidase_S9"/>
    <property type="match status" value="1"/>
</dbReference>
<evidence type="ECO:0000256" key="5">
    <source>
        <dbReference type="ARBA" id="ARBA00032596"/>
    </source>
</evidence>
<dbReference type="Gene3D" id="2.120.10.30">
    <property type="entry name" value="TolB, C-terminal domain"/>
    <property type="match status" value="1"/>
</dbReference>
<dbReference type="PANTHER" id="PTHR42776">
    <property type="entry name" value="SERINE PEPTIDASE S9 FAMILY MEMBER"/>
    <property type="match status" value="1"/>
</dbReference>
<keyword evidence="2" id="KW-0645">Protease</keyword>
<evidence type="ECO:0000313" key="10">
    <source>
        <dbReference type="Proteomes" id="UP000291562"/>
    </source>
</evidence>
<gene>
    <name evidence="9" type="ORF">ELE36_17435</name>
</gene>
<feature type="chain" id="PRO_5019477807" description="Acyl-peptide hydrolase" evidence="7">
    <location>
        <begin position="18"/>
        <end position="645"/>
    </location>
</feature>
<organism evidence="9 10">
    <name type="scientific">Pseudolysobacter antarcticus</name>
    <dbReference type="NCBI Taxonomy" id="2511995"/>
    <lineage>
        <taxon>Bacteria</taxon>
        <taxon>Pseudomonadati</taxon>
        <taxon>Pseudomonadota</taxon>
        <taxon>Gammaproteobacteria</taxon>
        <taxon>Lysobacterales</taxon>
        <taxon>Rhodanobacteraceae</taxon>
        <taxon>Pseudolysobacter</taxon>
    </lineage>
</organism>
<protein>
    <recommendedName>
        <fullName evidence="5">Acyl-peptide hydrolase</fullName>
    </recommendedName>
    <alternativeName>
        <fullName evidence="4">Acylaminoacyl-peptidase</fullName>
    </alternativeName>
</protein>
<keyword evidence="1" id="KW-0378">Hydrolase</keyword>